<sequence>MNYFFLFFIALVAIDYGLSLFGLSDDVSKMLCTTSCFVSSKLYNVPSDVKQPKLMNQQSSTNFALFLGWSFGMRGKCSLCSDYFDNKHF</sequence>
<feature type="signal peptide" evidence="1">
    <location>
        <begin position="1"/>
        <end position="19"/>
    </location>
</feature>
<reference evidence="2" key="1">
    <citation type="submission" date="2021-02" db="EMBL/GenBank/DDBJ databases">
        <authorList>
            <person name="Nowell W R."/>
        </authorList>
    </citation>
    <scope>NUCLEOTIDE SEQUENCE</scope>
    <source>
        <strain evidence="2">Ploen Becks lab</strain>
    </source>
</reference>
<feature type="chain" id="PRO_5032332155" description="Secreted protein" evidence="1">
    <location>
        <begin position="20"/>
        <end position="89"/>
    </location>
</feature>
<accession>A0A814L6A9</accession>
<evidence type="ECO:0000313" key="3">
    <source>
        <dbReference type="Proteomes" id="UP000663879"/>
    </source>
</evidence>
<organism evidence="2 3">
    <name type="scientific">Brachionus calyciflorus</name>
    <dbReference type="NCBI Taxonomy" id="104777"/>
    <lineage>
        <taxon>Eukaryota</taxon>
        <taxon>Metazoa</taxon>
        <taxon>Spiralia</taxon>
        <taxon>Gnathifera</taxon>
        <taxon>Rotifera</taxon>
        <taxon>Eurotatoria</taxon>
        <taxon>Monogononta</taxon>
        <taxon>Pseudotrocha</taxon>
        <taxon>Ploima</taxon>
        <taxon>Brachionidae</taxon>
        <taxon>Brachionus</taxon>
    </lineage>
</organism>
<dbReference type="Proteomes" id="UP000663879">
    <property type="component" value="Unassembled WGS sequence"/>
</dbReference>
<protein>
    <recommendedName>
        <fullName evidence="4">Secreted protein</fullName>
    </recommendedName>
</protein>
<dbReference type="EMBL" id="CAJNOC010005743">
    <property type="protein sequence ID" value="CAF1060804.1"/>
    <property type="molecule type" value="Genomic_DNA"/>
</dbReference>
<comment type="caution">
    <text evidence="2">The sequence shown here is derived from an EMBL/GenBank/DDBJ whole genome shotgun (WGS) entry which is preliminary data.</text>
</comment>
<proteinExistence type="predicted"/>
<name>A0A814L6A9_9BILA</name>
<keyword evidence="3" id="KW-1185">Reference proteome</keyword>
<dbReference type="AlphaFoldDB" id="A0A814L6A9"/>
<evidence type="ECO:0000313" key="2">
    <source>
        <dbReference type="EMBL" id="CAF1060804.1"/>
    </source>
</evidence>
<gene>
    <name evidence="2" type="ORF">OXX778_LOCUS19272</name>
</gene>
<evidence type="ECO:0008006" key="4">
    <source>
        <dbReference type="Google" id="ProtNLM"/>
    </source>
</evidence>
<keyword evidence="1" id="KW-0732">Signal</keyword>
<evidence type="ECO:0000256" key="1">
    <source>
        <dbReference type="SAM" id="SignalP"/>
    </source>
</evidence>